<dbReference type="Proteomes" id="UP001056120">
    <property type="component" value="Linkage Group LG18"/>
</dbReference>
<evidence type="ECO:0000313" key="2">
    <source>
        <dbReference type="Proteomes" id="UP001056120"/>
    </source>
</evidence>
<proteinExistence type="predicted"/>
<comment type="caution">
    <text evidence="1">The sequence shown here is derived from an EMBL/GenBank/DDBJ whole genome shotgun (WGS) entry which is preliminary data.</text>
</comment>
<protein>
    <submittedName>
        <fullName evidence="1">Uncharacterized protein</fullName>
    </submittedName>
</protein>
<name>A0ACB9E7G1_9ASTR</name>
<reference evidence="2" key="1">
    <citation type="journal article" date="2022" name="Mol. Ecol. Resour.">
        <title>The genomes of chicory, endive, great burdock and yacon provide insights into Asteraceae palaeo-polyploidization history and plant inulin production.</title>
        <authorList>
            <person name="Fan W."/>
            <person name="Wang S."/>
            <person name="Wang H."/>
            <person name="Wang A."/>
            <person name="Jiang F."/>
            <person name="Liu H."/>
            <person name="Zhao H."/>
            <person name="Xu D."/>
            <person name="Zhang Y."/>
        </authorList>
    </citation>
    <scope>NUCLEOTIDE SEQUENCE [LARGE SCALE GENOMIC DNA]</scope>
    <source>
        <strain evidence="2">cv. Yunnan</strain>
    </source>
</reference>
<accession>A0ACB9E7G1</accession>
<reference evidence="1 2" key="2">
    <citation type="journal article" date="2022" name="Mol. Ecol. Resour.">
        <title>The genomes of chicory, endive, great burdock and yacon provide insights into Asteraceae paleo-polyploidization history and plant inulin production.</title>
        <authorList>
            <person name="Fan W."/>
            <person name="Wang S."/>
            <person name="Wang H."/>
            <person name="Wang A."/>
            <person name="Jiang F."/>
            <person name="Liu H."/>
            <person name="Zhao H."/>
            <person name="Xu D."/>
            <person name="Zhang Y."/>
        </authorList>
    </citation>
    <scope>NUCLEOTIDE SEQUENCE [LARGE SCALE GENOMIC DNA]</scope>
    <source>
        <strain evidence="2">cv. Yunnan</strain>
        <tissue evidence="1">Leaves</tissue>
    </source>
</reference>
<evidence type="ECO:0000313" key="1">
    <source>
        <dbReference type="EMBL" id="KAI3754747.1"/>
    </source>
</evidence>
<dbReference type="EMBL" id="CM042035">
    <property type="protein sequence ID" value="KAI3754747.1"/>
    <property type="molecule type" value="Genomic_DNA"/>
</dbReference>
<organism evidence="1 2">
    <name type="scientific">Smallanthus sonchifolius</name>
    <dbReference type="NCBI Taxonomy" id="185202"/>
    <lineage>
        <taxon>Eukaryota</taxon>
        <taxon>Viridiplantae</taxon>
        <taxon>Streptophyta</taxon>
        <taxon>Embryophyta</taxon>
        <taxon>Tracheophyta</taxon>
        <taxon>Spermatophyta</taxon>
        <taxon>Magnoliopsida</taxon>
        <taxon>eudicotyledons</taxon>
        <taxon>Gunneridae</taxon>
        <taxon>Pentapetalae</taxon>
        <taxon>asterids</taxon>
        <taxon>campanulids</taxon>
        <taxon>Asterales</taxon>
        <taxon>Asteraceae</taxon>
        <taxon>Asteroideae</taxon>
        <taxon>Heliantheae alliance</taxon>
        <taxon>Millerieae</taxon>
        <taxon>Smallanthus</taxon>
    </lineage>
</organism>
<gene>
    <name evidence="1" type="ORF">L1987_54537</name>
</gene>
<keyword evidence="2" id="KW-1185">Reference proteome</keyword>
<sequence length="181" mass="21379">MDAATNQSDSNSYTFKKTCFSPQNLGNLFNYDNEIGTPQKLPKLLNVNDYSNWKARFEHYISYTDSSLWIPIIEGYKHPTYTYLDEIVLKPISKLDEGEKKVYDKEKKAHGSITMALTRELFHSFRGYDNSKDLWKALQIRFEGNSDIKKRKKDLLGKQYKCFRYLENESTDELISRFYHL</sequence>